<accession>A0A1R3JUP2</accession>
<evidence type="ECO:0000313" key="3">
    <source>
        <dbReference type="EMBL" id="OMO98538.1"/>
    </source>
</evidence>
<gene>
    <name evidence="3" type="ORF">CCACVL1_04199</name>
</gene>
<feature type="region of interest" description="Disordered" evidence="1">
    <location>
        <begin position="37"/>
        <end position="61"/>
    </location>
</feature>
<evidence type="ECO:0000256" key="1">
    <source>
        <dbReference type="SAM" id="MobiDB-lite"/>
    </source>
</evidence>
<reference evidence="3 4" key="1">
    <citation type="submission" date="2013-09" db="EMBL/GenBank/DDBJ databases">
        <title>Corchorus capsularis genome sequencing.</title>
        <authorList>
            <person name="Alam M."/>
            <person name="Haque M.S."/>
            <person name="Islam M.S."/>
            <person name="Emdad E.M."/>
            <person name="Islam M.M."/>
            <person name="Ahmed B."/>
            <person name="Halim A."/>
            <person name="Hossen Q.M.M."/>
            <person name="Hossain M.Z."/>
            <person name="Ahmed R."/>
            <person name="Khan M.M."/>
            <person name="Islam R."/>
            <person name="Rashid M.M."/>
            <person name="Khan S.A."/>
            <person name="Rahman M.S."/>
            <person name="Alam M."/>
        </authorList>
    </citation>
    <scope>NUCLEOTIDE SEQUENCE [LARGE SCALE GENOMIC DNA]</scope>
    <source>
        <strain evidence="4">cv. CVL-1</strain>
        <tissue evidence="3">Whole seedling</tissue>
    </source>
</reference>
<evidence type="ECO:0000259" key="2">
    <source>
        <dbReference type="PROSITE" id="PS50004"/>
    </source>
</evidence>
<sequence length="137" mass="16113">MESSFIEIKVISCKDLKAFNFFQKLSVYALVSIARDDDKKVDEKQQQRTPTDREGDGNPEWNHTVRFDLSKALLQDLDNLLIHFDLRHEGLMFGYKTIGEVRVPLKDLIQESNGVVRFVIYEVVYGRNRNPRRRRAR</sequence>
<evidence type="ECO:0000313" key="4">
    <source>
        <dbReference type="Proteomes" id="UP000188268"/>
    </source>
</evidence>
<protein>
    <submittedName>
        <fullName evidence="3">C2 calcium-dependent membrane targeting</fullName>
    </submittedName>
</protein>
<dbReference type="STRING" id="210143.A0A1R3JUP2"/>
<dbReference type="SUPFAM" id="SSF49562">
    <property type="entry name" value="C2 domain (Calcium/lipid-binding domain, CaLB)"/>
    <property type="match status" value="1"/>
</dbReference>
<dbReference type="PANTHER" id="PTHR32246">
    <property type="entry name" value="INGRESSION PROTEIN FIC1"/>
    <property type="match status" value="1"/>
</dbReference>
<dbReference type="Gramene" id="OMO98538">
    <property type="protein sequence ID" value="OMO98538"/>
    <property type="gene ID" value="CCACVL1_04199"/>
</dbReference>
<dbReference type="SMART" id="SM00239">
    <property type="entry name" value="C2"/>
    <property type="match status" value="1"/>
</dbReference>
<dbReference type="PROSITE" id="PS50004">
    <property type="entry name" value="C2"/>
    <property type="match status" value="1"/>
</dbReference>
<dbReference type="OrthoDB" id="1068731at2759"/>
<dbReference type="PANTHER" id="PTHR32246:SF169">
    <property type="entry name" value="PROTEIN SRC2-LIKE"/>
    <property type="match status" value="1"/>
</dbReference>
<dbReference type="CDD" id="cd04051">
    <property type="entry name" value="C2_SRC2_like"/>
    <property type="match status" value="1"/>
</dbReference>
<dbReference type="InterPro" id="IPR035892">
    <property type="entry name" value="C2_domain_sf"/>
</dbReference>
<feature type="domain" description="C2" evidence="2">
    <location>
        <begin position="1"/>
        <end position="119"/>
    </location>
</feature>
<organism evidence="3 4">
    <name type="scientific">Corchorus capsularis</name>
    <name type="common">Jute</name>
    <dbReference type="NCBI Taxonomy" id="210143"/>
    <lineage>
        <taxon>Eukaryota</taxon>
        <taxon>Viridiplantae</taxon>
        <taxon>Streptophyta</taxon>
        <taxon>Embryophyta</taxon>
        <taxon>Tracheophyta</taxon>
        <taxon>Spermatophyta</taxon>
        <taxon>Magnoliopsida</taxon>
        <taxon>eudicotyledons</taxon>
        <taxon>Gunneridae</taxon>
        <taxon>Pentapetalae</taxon>
        <taxon>rosids</taxon>
        <taxon>malvids</taxon>
        <taxon>Malvales</taxon>
        <taxon>Malvaceae</taxon>
        <taxon>Grewioideae</taxon>
        <taxon>Apeibeae</taxon>
        <taxon>Corchorus</taxon>
    </lineage>
</organism>
<keyword evidence="4" id="KW-1185">Reference proteome</keyword>
<dbReference type="EMBL" id="AWWV01007078">
    <property type="protein sequence ID" value="OMO98538.1"/>
    <property type="molecule type" value="Genomic_DNA"/>
</dbReference>
<dbReference type="InterPro" id="IPR044750">
    <property type="entry name" value="C2_SRC2/BAP"/>
</dbReference>
<comment type="caution">
    <text evidence="3">The sequence shown here is derived from an EMBL/GenBank/DDBJ whole genome shotgun (WGS) entry which is preliminary data.</text>
</comment>
<name>A0A1R3JUP2_COCAP</name>
<dbReference type="Pfam" id="PF00168">
    <property type="entry name" value="C2"/>
    <property type="match status" value="1"/>
</dbReference>
<dbReference type="InterPro" id="IPR000008">
    <property type="entry name" value="C2_dom"/>
</dbReference>
<dbReference type="GO" id="GO:0006952">
    <property type="term" value="P:defense response"/>
    <property type="evidence" value="ECO:0007669"/>
    <property type="project" value="InterPro"/>
</dbReference>
<proteinExistence type="predicted"/>
<dbReference type="Proteomes" id="UP000188268">
    <property type="component" value="Unassembled WGS sequence"/>
</dbReference>
<dbReference type="Gene3D" id="2.60.40.150">
    <property type="entry name" value="C2 domain"/>
    <property type="match status" value="1"/>
</dbReference>
<feature type="compositionally biased region" description="Basic and acidic residues" evidence="1">
    <location>
        <begin position="37"/>
        <end position="56"/>
    </location>
</feature>
<dbReference type="AlphaFoldDB" id="A0A1R3JUP2"/>